<feature type="region of interest" description="Disordered" evidence="1">
    <location>
        <begin position="1"/>
        <end position="29"/>
    </location>
</feature>
<dbReference type="AlphaFoldDB" id="A0A0N5CIP0"/>
<evidence type="ECO:0000313" key="2">
    <source>
        <dbReference type="Proteomes" id="UP000046392"/>
    </source>
</evidence>
<evidence type="ECO:0000256" key="1">
    <source>
        <dbReference type="SAM" id="MobiDB-lite"/>
    </source>
</evidence>
<keyword evidence="2" id="KW-1185">Reference proteome</keyword>
<dbReference type="SUPFAM" id="SSF53098">
    <property type="entry name" value="Ribonuclease H-like"/>
    <property type="match status" value="1"/>
</dbReference>
<proteinExistence type="predicted"/>
<dbReference type="Proteomes" id="UP000046392">
    <property type="component" value="Unplaced"/>
</dbReference>
<evidence type="ECO:0000313" key="3">
    <source>
        <dbReference type="WBParaSite" id="SPAL_0001769500.1"/>
    </source>
</evidence>
<protein>
    <submittedName>
        <fullName evidence="3">Integrase catalytic domain-containing protein</fullName>
    </submittedName>
</protein>
<dbReference type="InterPro" id="IPR012337">
    <property type="entry name" value="RNaseH-like_sf"/>
</dbReference>
<organism evidence="2 3">
    <name type="scientific">Strongyloides papillosus</name>
    <name type="common">Intestinal threadworm</name>
    <dbReference type="NCBI Taxonomy" id="174720"/>
    <lineage>
        <taxon>Eukaryota</taxon>
        <taxon>Metazoa</taxon>
        <taxon>Ecdysozoa</taxon>
        <taxon>Nematoda</taxon>
        <taxon>Chromadorea</taxon>
        <taxon>Rhabditida</taxon>
        <taxon>Tylenchina</taxon>
        <taxon>Panagrolaimomorpha</taxon>
        <taxon>Strongyloidoidea</taxon>
        <taxon>Strongyloididae</taxon>
        <taxon>Strongyloides</taxon>
    </lineage>
</organism>
<name>A0A0N5CIP0_STREA</name>
<accession>A0A0N5CIP0</accession>
<reference evidence="3" key="1">
    <citation type="submission" date="2017-02" db="UniProtKB">
        <authorList>
            <consortium name="WormBaseParasite"/>
        </authorList>
    </citation>
    <scope>IDENTIFICATION</scope>
</reference>
<dbReference type="WBParaSite" id="SPAL_0001769500.1">
    <property type="protein sequence ID" value="SPAL_0001769500.1"/>
    <property type="gene ID" value="SPAL_0001769500"/>
</dbReference>
<sequence length="201" mass="22874">MERNPNTSRPLPPKTSTNGRTRPTNDFQTQGEIGKIHNSEKWANNHRTNTSQAVKTVLDHHHNTLHTSTLHHPEGNPHSERMIQTNLNVEKSHLYLKRYQSPRTKLNILLQWTSPITNNPRPSAEEKGIEPLNGDYIASVEESEAPHAPPGEMEELDTYYPKSLAIFTKGKTRQKQKTHLAHVVLTSRGFTKIKVNTVDEL</sequence>